<proteinExistence type="inferred from homology"/>
<dbReference type="PANTHER" id="PTHR47842:SF3">
    <property type="entry name" value="DUF676 DOMAIN-CONTAINING PROTEIN"/>
    <property type="match status" value="1"/>
</dbReference>
<keyword evidence="4" id="KW-1185">Reference proteome</keyword>
<dbReference type="InterPro" id="IPR029058">
    <property type="entry name" value="AB_hydrolase_fold"/>
</dbReference>
<comment type="similarity">
    <text evidence="1">Belongs to the putative lipase ROG1 family.</text>
</comment>
<dbReference type="AlphaFoldDB" id="A0A6A7C6X5"/>
<dbReference type="EMBL" id="MU005962">
    <property type="protein sequence ID" value="KAF2863234.1"/>
    <property type="molecule type" value="Genomic_DNA"/>
</dbReference>
<evidence type="ECO:0000259" key="2">
    <source>
        <dbReference type="Pfam" id="PF05057"/>
    </source>
</evidence>
<accession>A0A6A7C6X5</accession>
<evidence type="ECO:0000313" key="3">
    <source>
        <dbReference type="EMBL" id="KAF2863234.1"/>
    </source>
</evidence>
<feature type="domain" description="DUF676" evidence="2">
    <location>
        <begin position="4"/>
        <end position="117"/>
    </location>
</feature>
<evidence type="ECO:0000313" key="4">
    <source>
        <dbReference type="Proteomes" id="UP000799421"/>
    </source>
</evidence>
<evidence type="ECO:0000256" key="1">
    <source>
        <dbReference type="ARBA" id="ARBA00007920"/>
    </source>
</evidence>
<protein>
    <recommendedName>
        <fullName evidence="2">DUF676 domain-containing protein</fullName>
    </recommendedName>
</protein>
<dbReference type="Pfam" id="PF05057">
    <property type="entry name" value="DUF676"/>
    <property type="match status" value="1"/>
</dbReference>
<dbReference type="Proteomes" id="UP000799421">
    <property type="component" value="Unassembled WGS sequence"/>
</dbReference>
<dbReference type="InterPro" id="IPR007751">
    <property type="entry name" value="DUF676_lipase-like"/>
</dbReference>
<dbReference type="PANTHER" id="PTHR47842">
    <property type="entry name" value="EXPRESSED PROTEIN"/>
    <property type="match status" value="1"/>
</dbReference>
<reference evidence="3" key="1">
    <citation type="journal article" date="2020" name="Stud. Mycol.">
        <title>101 Dothideomycetes genomes: a test case for predicting lifestyles and emergence of pathogens.</title>
        <authorList>
            <person name="Haridas S."/>
            <person name="Albert R."/>
            <person name="Binder M."/>
            <person name="Bloem J."/>
            <person name="Labutti K."/>
            <person name="Salamov A."/>
            <person name="Andreopoulos B."/>
            <person name="Baker S."/>
            <person name="Barry K."/>
            <person name="Bills G."/>
            <person name="Bluhm B."/>
            <person name="Cannon C."/>
            <person name="Castanera R."/>
            <person name="Culley D."/>
            <person name="Daum C."/>
            <person name="Ezra D."/>
            <person name="Gonzalez J."/>
            <person name="Henrissat B."/>
            <person name="Kuo A."/>
            <person name="Liang C."/>
            <person name="Lipzen A."/>
            <person name="Lutzoni F."/>
            <person name="Magnuson J."/>
            <person name="Mondo S."/>
            <person name="Nolan M."/>
            <person name="Ohm R."/>
            <person name="Pangilinan J."/>
            <person name="Park H.-J."/>
            <person name="Ramirez L."/>
            <person name="Alfaro M."/>
            <person name="Sun H."/>
            <person name="Tritt A."/>
            <person name="Yoshinaga Y."/>
            <person name="Zwiers L.-H."/>
            <person name="Turgeon B."/>
            <person name="Goodwin S."/>
            <person name="Spatafora J."/>
            <person name="Crous P."/>
            <person name="Grigoriev I."/>
        </authorList>
    </citation>
    <scope>NUCLEOTIDE SEQUENCE</scope>
    <source>
        <strain evidence="3">CBS 480.64</strain>
    </source>
</reference>
<dbReference type="SUPFAM" id="SSF53474">
    <property type="entry name" value="alpha/beta-Hydrolases"/>
    <property type="match status" value="1"/>
</dbReference>
<gene>
    <name evidence="3" type="ORF">K470DRAFT_211246</name>
</gene>
<dbReference type="OrthoDB" id="442243at2759"/>
<name>A0A6A7C6X5_9PEZI</name>
<sequence>MPSKTLLLIFIHGFKGNDSTFSSFPRHLRVALSVTLDPLITVKTKAYPRFETRGDLSSCVDNFTKWLRDRVEEVEGEVDVLLCGHSMGGIVAVEALLKLERENNIEKGVLVEDRSTRDDLPPEEIPLPPSPSPVIPVRIKGILAFDTPYLGISPGLLAHGAEQQYNTASSAWKAYSRASRFFGLEEGASGREQQRILDKALPAADGSSNSSASWAKYALYGAAVVGAAGAAYLSRNQLTQGYAWATSHLEFVNCLARGKELQRRLENVVELKRAKGVEFANFYTCLSDEVSSRTQNAGSIVGRDRTFCVVPKSATQREKKVEDEVKEDKGSWIKCVNSLAGDEIRAHTTMFVPERNPDYHNMVQRARGWIVNVLGQNWS</sequence>
<organism evidence="3 4">
    <name type="scientific">Piedraia hortae CBS 480.64</name>
    <dbReference type="NCBI Taxonomy" id="1314780"/>
    <lineage>
        <taxon>Eukaryota</taxon>
        <taxon>Fungi</taxon>
        <taxon>Dikarya</taxon>
        <taxon>Ascomycota</taxon>
        <taxon>Pezizomycotina</taxon>
        <taxon>Dothideomycetes</taxon>
        <taxon>Dothideomycetidae</taxon>
        <taxon>Capnodiales</taxon>
        <taxon>Piedraiaceae</taxon>
        <taxon>Piedraia</taxon>
    </lineage>
</organism>
<dbReference type="Gene3D" id="3.40.50.1820">
    <property type="entry name" value="alpha/beta hydrolase"/>
    <property type="match status" value="1"/>
</dbReference>